<dbReference type="EMBL" id="JACSQI010000014">
    <property type="protein sequence ID" value="MBD7974916.1"/>
    <property type="molecule type" value="Genomic_DNA"/>
</dbReference>
<dbReference type="Proteomes" id="UP000605603">
    <property type="component" value="Unassembled WGS sequence"/>
</dbReference>
<dbReference type="InterPro" id="IPR051551">
    <property type="entry name" value="Autotransporter_adhesion"/>
</dbReference>
<proteinExistence type="predicted"/>
<evidence type="ECO:0000259" key="2">
    <source>
        <dbReference type="Pfam" id="PF18883"/>
    </source>
</evidence>
<keyword evidence="4" id="KW-1185">Reference proteome</keyword>
<comment type="caution">
    <text evidence="3">The sequence shown here is derived from an EMBL/GenBank/DDBJ whole genome shotgun (WGS) entry which is preliminary data.</text>
</comment>
<dbReference type="InterPro" id="IPR013425">
    <property type="entry name" value="Autotrns_rpt"/>
</dbReference>
<dbReference type="InterPro" id="IPR011050">
    <property type="entry name" value="Pectin_lyase_fold/virulence"/>
</dbReference>
<dbReference type="InterPro" id="IPR030895">
    <property type="entry name" value="T5SS_PEPC_rpt"/>
</dbReference>
<evidence type="ECO:0000256" key="1">
    <source>
        <dbReference type="ARBA" id="ARBA00022729"/>
    </source>
</evidence>
<accession>A0ABR8TGL3</accession>
<reference evidence="3 4" key="1">
    <citation type="submission" date="2020-08" db="EMBL/GenBank/DDBJ databases">
        <title>A Genomic Blueprint of the Chicken Gut Microbiome.</title>
        <authorList>
            <person name="Gilroy R."/>
            <person name="Ravi A."/>
            <person name="Getino M."/>
            <person name="Pursley I."/>
            <person name="Horton D.L."/>
            <person name="Alikhan N.-F."/>
            <person name="Baker D."/>
            <person name="Gharbi K."/>
            <person name="Hall N."/>
            <person name="Watson M."/>
            <person name="Adriaenssens E.M."/>
            <person name="Foster-Nyarko E."/>
            <person name="Jarju S."/>
            <person name="Secka A."/>
            <person name="Antonio M."/>
            <person name="Oren A."/>
            <person name="Chaudhuri R."/>
            <person name="La Ragione R.M."/>
            <person name="Hildebrand F."/>
            <person name="Pallen M.J."/>
        </authorList>
    </citation>
    <scope>NUCLEOTIDE SEQUENCE [LARGE SCALE GENOMIC DNA]</scope>
    <source>
        <strain evidence="3 4">Sa2BVA5</strain>
    </source>
</reference>
<sequence>MKVSDMKLTKHALSTLSIAILTILFTPESLAITPPINSDSNVVINNNEEVKLIASEGYDPGWEHFKSLKVGEDSNGSLLIDNLSFTTSSASIGNHAEGTITLTNHTNWQLDTPTSNIFLGTNEGSGTLYVLEGSKISGLQSIRIGEFYGDARGTLVIDGENSSVTTNIAIVGDQGTGKVSVTNGGTLTSLKQLNIGYVNAHSPLSANQSSYGEVQVADKNSTVNAPYILLGGYDPSSTSDTTGVLTVSNDAVINASLYIMVGVSSNGTGVLNIGGAQGEAAQPAGSINTPVIILGGANTSTTSIVNFNHTNANFVLTVPIDGKGQVNQVGSGTTTLSGMNNYDGNTYITKGSLRAGNDNTFSANSDYIVDSGGHLDLNGYSQALKTLALAGTATLSSYEQGHEFTPTTLTIDGNYTASDGLLVMHTVLGDDNSATDKLIVKGDTSGSTRVMVNNAGGLGADTLEGIKIVEVDGLSEGVFSKEGRIVAGPYDYNVVKSDNQNWFLTSEIPAGPYTP</sequence>
<dbReference type="InterPro" id="IPR012332">
    <property type="entry name" value="Autotransporter_pectin_lyase_C"/>
</dbReference>
<dbReference type="SUPFAM" id="SSF51126">
    <property type="entry name" value="Pectin lyase-like"/>
    <property type="match status" value="1"/>
</dbReference>
<dbReference type="PANTHER" id="PTHR35037">
    <property type="entry name" value="C-TERMINAL REGION OF AIDA-LIKE PROTEIN"/>
    <property type="match status" value="1"/>
</dbReference>
<dbReference type="Gene3D" id="2.160.20.20">
    <property type="match status" value="1"/>
</dbReference>
<dbReference type="InterPro" id="IPR006315">
    <property type="entry name" value="OM_autotransptr_brl_dom"/>
</dbReference>
<dbReference type="CDD" id="cd01344">
    <property type="entry name" value="PL2_Passenger_AT"/>
    <property type="match status" value="1"/>
</dbReference>
<organism evidence="3 4">
    <name type="scientific">Escherichia whittamii</name>
    <dbReference type="NCBI Taxonomy" id="2762229"/>
    <lineage>
        <taxon>Bacteria</taxon>
        <taxon>Pseudomonadati</taxon>
        <taxon>Pseudomonadota</taxon>
        <taxon>Gammaproteobacteria</taxon>
        <taxon>Enterobacterales</taxon>
        <taxon>Enterobacteriaceae</taxon>
        <taxon>Escherichia</taxon>
    </lineage>
</organism>
<protein>
    <submittedName>
        <fullName evidence="3">Autotransporter outer membrane beta-barrel domain-containing protein</fullName>
    </submittedName>
</protein>
<dbReference type="InterPro" id="IPR043990">
    <property type="entry name" value="AC_1"/>
</dbReference>
<dbReference type="NCBIfam" id="TIGR02601">
    <property type="entry name" value="autotrns_rpt"/>
    <property type="match status" value="1"/>
</dbReference>
<dbReference type="NCBIfam" id="TIGR04393">
    <property type="entry name" value="rpt_T5SS_PEPC"/>
    <property type="match status" value="1"/>
</dbReference>
<dbReference type="PANTHER" id="PTHR35037:SF3">
    <property type="entry name" value="C-TERMINAL REGION OF AIDA-LIKE PROTEIN"/>
    <property type="match status" value="1"/>
</dbReference>
<name>A0ABR8TGL3_9ESCH</name>
<feature type="domain" description="Autochaperone" evidence="2">
    <location>
        <begin position="399"/>
        <end position="493"/>
    </location>
</feature>
<gene>
    <name evidence="3" type="ORF">H9644_18040</name>
</gene>
<feature type="non-terminal residue" evidence="3">
    <location>
        <position position="515"/>
    </location>
</feature>
<evidence type="ECO:0000313" key="3">
    <source>
        <dbReference type="EMBL" id="MBD7974916.1"/>
    </source>
</evidence>
<dbReference type="Pfam" id="PF18883">
    <property type="entry name" value="AC_1"/>
    <property type="match status" value="1"/>
</dbReference>
<keyword evidence="1" id="KW-0732">Signal</keyword>
<evidence type="ECO:0000313" key="4">
    <source>
        <dbReference type="Proteomes" id="UP000605603"/>
    </source>
</evidence>
<dbReference type="NCBIfam" id="TIGR01414">
    <property type="entry name" value="autotrans_barl"/>
    <property type="match status" value="1"/>
</dbReference>